<proteinExistence type="predicted"/>
<accession>A0A6P7FL31</accession>
<reference evidence="2" key="1">
    <citation type="submission" date="2025-08" db="UniProtKB">
        <authorList>
            <consortium name="RefSeq"/>
        </authorList>
    </citation>
    <scope>IDENTIFICATION</scope>
    <source>
        <tissue evidence="2">Whole insect</tissue>
    </source>
</reference>
<organism evidence="2">
    <name type="scientific">Diabrotica virgifera virgifera</name>
    <name type="common">western corn rootworm</name>
    <dbReference type="NCBI Taxonomy" id="50390"/>
    <lineage>
        <taxon>Eukaryota</taxon>
        <taxon>Metazoa</taxon>
        <taxon>Ecdysozoa</taxon>
        <taxon>Arthropoda</taxon>
        <taxon>Hexapoda</taxon>
        <taxon>Insecta</taxon>
        <taxon>Pterygota</taxon>
        <taxon>Neoptera</taxon>
        <taxon>Endopterygota</taxon>
        <taxon>Coleoptera</taxon>
        <taxon>Polyphaga</taxon>
        <taxon>Cucujiformia</taxon>
        <taxon>Chrysomeloidea</taxon>
        <taxon>Chrysomelidae</taxon>
        <taxon>Galerucinae</taxon>
        <taxon>Diabroticina</taxon>
        <taxon>Diabroticites</taxon>
        <taxon>Diabrotica</taxon>
    </lineage>
</organism>
<dbReference type="AlphaFoldDB" id="A0A6P7FL31"/>
<dbReference type="RefSeq" id="XP_028135712.1">
    <property type="nucleotide sequence ID" value="XM_028279911.1"/>
</dbReference>
<keyword evidence="1" id="KW-0732">Signal</keyword>
<feature type="chain" id="PRO_5028295484" evidence="1">
    <location>
        <begin position="24"/>
        <end position="96"/>
    </location>
</feature>
<gene>
    <name evidence="2" type="primary">LOC114330548</name>
</gene>
<sequence>MTPYRPLFYILFFVIYLSLVATAKEGCGPHYCDSLKPQCAVPKCTANQILVLKNPQLCRCCPQCYTIKGEGEPCREESYTVCGSNLKCIRKVCVKT</sequence>
<evidence type="ECO:0000313" key="2">
    <source>
        <dbReference type="RefSeq" id="XP_028135712.1"/>
    </source>
</evidence>
<dbReference type="OrthoDB" id="6795978at2759"/>
<evidence type="ECO:0000256" key="1">
    <source>
        <dbReference type="SAM" id="SignalP"/>
    </source>
</evidence>
<dbReference type="KEGG" id="dvv:114330548"/>
<feature type="signal peptide" evidence="1">
    <location>
        <begin position="1"/>
        <end position="23"/>
    </location>
</feature>
<dbReference type="InParanoid" id="A0A6P7FL31"/>
<protein>
    <submittedName>
        <fullName evidence="2">Serine protease HTRA3-like</fullName>
    </submittedName>
</protein>
<name>A0A6P7FL31_DIAVI</name>